<name>W9AIC5_9BACI</name>
<dbReference type="Proteomes" id="UP000028863">
    <property type="component" value="Unassembled WGS sequence"/>
</dbReference>
<evidence type="ECO:0000256" key="5">
    <source>
        <dbReference type="SAM" id="Phobius"/>
    </source>
</evidence>
<protein>
    <submittedName>
        <fullName evidence="6">Holin, SPP1 family</fullName>
    </submittedName>
    <submittedName>
        <fullName evidence="7">SPP1 family holin</fullName>
    </submittedName>
</protein>
<dbReference type="EMBL" id="CCAX010000001">
    <property type="protein sequence ID" value="CDO02431.1"/>
    <property type="molecule type" value="Genomic_DNA"/>
</dbReference>
<reference evidence="7 9" key="4">
    <citation type="journal article" date="2016" name="Genome Announc.">
        <title>Draft Genome Sequence of Oceanobacillus picturae Heshi-B3, Isolated from Fermented Rice Bran in a Traditional Japanese Seafood Dish.</title>
        <authorList>
            <person name="Akuzawa S."/>
            <person name="Nagaoka J."/>
            <person name="Kanekatsu M."/>
            <person name="Kanesaki Y."/>
            <person name="Suzuki T."/>
        </authorList>
    </citation>
    <scope>NUCLEOTIDE SEQUENCE [LARGE SCALE GENOMIC DNA]</scope>
    <source>
        <strain evidence="7 9">Heshi-B3</strain>
    </source>
</reference>
<evidence type="ECO:0000313" key="9">
    <source>
        <dbReference type="Proteomes" id="UP000052946"/>
    </source>
</evidence>
<evidence type="ECO:0000313" key="6">
    <source>
        <dbReference type="EMBL" id="CDO02431.1"/>
    </source>
</evidence>
<comment type="caution">
    <text evidence="6">The sequence shown here is derived from an EMBL/GenBank/DDBJ whole genome shotgun (WGS) entry which is preliminary data.</text>
</comment>
<dbReference type="Proteomes" id="UP000052946">
    <property type="component" value="Unassembled WGS sequence"/>
</dbReference>
<evidence type="ECO:0000313" key="8">
    <source>
        <dbReference type="Proteomes" id="UP000028863"/>
    </source>
</evidence>
<dbReference type="Pfam" id="PF04688">
    <property type="entry name" value="Holin_SPP1"/>
    <property type="match status" value="1"/>
</dbReference>
<sequence>MDRGTLIRSFVLFVALINQTLVIFGKSPLPLDSELVEQFVAITFTVVSSLIAWFKNNYITEKGKQQRKTLENNGLTKQTKKTK</sequence>
<keyword evidence="4 5" id="KW-0472">Membrane</keyword>
<reference evidence="6 8" key="2">
    <citation type="submission" date="2014-03" db="EMBL/GenBank/DDBJ databases">
        <authorList>
            <person name="Urmite Genomes U."/>
        </authorList>
    </citation>
    <scope>NUCLEOTIDE SEQUENCE [LARGE SCALE GENOMIC DNA]</scope>
    <source>
        <strain evidence="6 8">S1</strain>
    </source>
</reference>
<evidence type="ECO:0000256" key="3">
    <source>
        <dbReference type="ARBA" id="ARBA00022989"/>
    </source>
</evidence>
<accession>W9AIC5</accession>
<keyword evidence="8" id="KW-1185">Reference proteome</keyword>
<gene>
    <name evidence="6" type="ORF">BN988_00893</name>
    <name evidence="7" type="ORF">OPHB3_2687</name>
</gene>
<dbReference type="NCBIfam" id="TIGR01592">
    <property type="entry name" value="holin_SPP1"/>
    <property type="match status" value="1"/>
</dbReference>
<dbReference type="AlphaFoldDB" id="W9AIC5"/>
<dbReference type="GO" id="GO:0016020">
    <property type="term" value="C:membrane"/>
    <property type="evidence" value="ECO:0007669"/>
    <property type="project" value="UniProtKB-SubCell"/>
</dbReference>
<feature type="transmembrane region" description="Helical" evidence="5">
    <location>
        <begin position="7"/>
        <end position="24"/>
    </location>
</feature>
<dbReference type="RefSeq" id="WP_036573470.1">
    <property type="nucleotide sequence ID" value="NZ_BBXV01000032.1"/>
</dbReference>
<dbReference type="InterPro" id="IPR006479">
    <property type="entry name" value="Holin"/>
</dbReference>
<keyword evidence="3 5" id="KW-1133">Transmembrane helix</keyword>
<feature type="transmembrane region" description="Helical" evidence="5">
    <location>
        <begin position="36"/>
        <end position="54"/>
    </location>
</feature>
<reference evidence="9" key="3">
    <citation type="submission" date="2015-07" db="EMBL/GenBank/DDBJ databases">
        <title>Draft Genome Sequence of Oceanobacillus picturae Heshi-B3 that Was Isolated from Fermented Rice Bran with Aging Salted Mackerel, Which Was Named Heshiko as Traditional Fermented Seafood in Japan.</title>
        <authorList>
            <person name="Akuzawa S."/>
            <person name="Nakagawa J."/>
            <person name="Kanekatsu T."/>
            <person name="Kanesaki Y."/>
            <person name="Suzuki T."/>
        </authorList>
    </citation>
    <scope>NUCLEOTIDE SEQUENCE [LARGE SCALE GENOMIC DNA]</scope>
    <source>
        <strain evidence="9">Heshi-B3</strain>
    </source>
</reference>
<dbReference type="STRING" id="171693.BN988_00893"/>
<reference evidence="6 8" key="1">
    <citation type="submission" date="2014-03" db="EMBL/GenBank/DDBJ databases">
        <title>Draft genome sequencing of Oceanobacillus picturae strain S1 isolated from human gut.</title>
        <authorList>
            <person name="Croce O."/>
            <person name="Lagier J.C."/>
            <person name="Raoult D."/>
        </authorList>
    </citation>
    <scope>NUCLEOTIDE SEQUENCE [LARGE SCALE GENOMIC DNA]</scope>
    <source>
        <strain evidence="6 8">S1</strain>
    </source>
</reference>
<dbReference type="eggNOG" id="ENOG5033B7V">
    <property type="taxonomic scope" value="Bacteria"/>
</dbReference>
<evidence type="ECO:0000256" key="1">
    <source>
        <dbReference type="ARBA" id="ARBA00004370"/>
    </source>
</evidence>
<evidence type="ECO:0000313" key="7">
    <source>
        <dbReference type="EMBL" id="GAQ18731.1"/>
    </source>
</evidence>
<comment type="subcellular location">
    <subcellularLocation>
        <location evidence="1">Membrane</location>
    </subcellularLocation>
</comment>
<proteinExistence type="predicted"/>
<evidence type="ECO:0000256" key="4">
    <source>
        <dbReference type="ARBA" id="ARBA00023136"/>
    </source>
</evidence>
<organism evidence="6 8">
    <name type="scientific">Oceanobacillus picturae</name>
    <dbReference type="NCBI Taxonomy" id="171693"/>
    <lineage>
        <taxon>Bacteria</taxon>
        <taxon>Bacillati</taxon>
        <taxon>Bacillota</taxon>
        <taxon>Bacilli</taxon>
        <taxon>Bacillales</taxon>
        <taxon>Bacillaceae</taxon>
        <taxon>Oceanobacillus</taxon>
    </lineage>
</organism>
<evidence type="ECO:0000256" key="2">
    <source>
        <dbReference type="ARBA" id="ARBA00022692"/>
    </source>
</evidence>
<keyword evidence="2 5" id="KW-0812">Transmembrane</keyword>
<dbReference type="OrthoDB" id="2405362at2"/>
<dbReference type="EMBL" id="BBXV01000032">
    <property type="protein sequence ID" value="GAQ18731.1"/>
    <property type="molecule type" value="Genomic_DNA"/>
</dbReference>